<dbReference type="PROSITE" id="PS01348">
    <property type="entry name" value="MRAY_2"/>
    <property type="match status" value="1"/>
</dbReference>
<feature type="transmembrane region" description="Helical" evidence="12">
    <location>
        <begin position="170"/>
        <end position="189"/>
    </location>
</feature>
<organism evidence="15 16">
    <name type="scientific">Candidatus Omnitrophus magneticus</name>
    <dbReference type="NCBI Taxonomy" id="1609969"/>
    <lineage>
        <taxon>Bacteria</taxon>
        <taxon>Pseudomonadati</taxon>
        <taxon>Candidatus Omnitrophota</taxon>
        <taxon>Candidatus Omnitrophus</taxon>
    </lineage>
</organism>
<comment type="pathway">
    <text evidence="12">Cell wall biogenesis; peptidoglycan biosynthesis.</text>
</comment>
<dbReference type="CDD" id="cd06852">
    <property type="entry name" value="GT_MraY"/>
    <property type="match status" value="1"/>
</dbReference>
<comment type="similarity">
    <text evidence="2 12">Belongs to the glycosyltransferase 4 family. MraY subfamily.</text>
</comment>
<dbReference type="PATRIC" id="fig|1609969.3.peg.1682"/>
<evidence type="ECO:0000313" key="15">
    <source>
        <dbReference type="EMBL" id="KJJ84561.1"/>
    </source>
</evidence>
<dbReference type="GO" id="GO:0071555">
    <property type="term" value="P:cell wall organization"/>
    <property type="evidence" value="ECO:0007669"/>
    <property type="project" value="UniProtKB-KW"/>
</dbReference>
<dbReference type="EC" id="2.7.8.13" evidence="12 13"/>
<comment type="subcellular location">
    <subcellularLocation>
        <location evidence="12">Cell membrane</location>
        <topology evidence="12">Multi-pass membrane protein</topology>
    </subcellularLocation>
    <subcellularLocation>
        <location evidence="1">Membrane</location>
        <topology evidence="1">Multi-pass membrane protein</topology>
    </subcellularLocation>
</comment>
<evidence type="ECO:0000256" key="8">
    <source>
        <dbReference type="ARBA" id="ARBA00022989"/>
    </source>
</evidence>
<gene>
    <name evidence="12" type="primary">mraY</name>
    <name evidence="15" type="ORF">OMAG_001566</name>
</gene>
<feature type="transmembrane region" description="Helical" evidence="12">
    <location>
        <begin position="292"/>
        <end position="313"/>
    </location>
</feature>
<dbReference type="InterPro" id="IPR018480">
    <property type="entry name" value="PNAcMuramoyl-5peptid_Trfase_CS"/>
</dbReference>
<dbReference type="InterPro" id="IPR003524">
    <property type="entry name" value="PNAcMuramoyl-5peptid_Trfase"/>
</dbReference>
<keyword evidence="9 12" id="KW-0472">Membrane</keyword>
<feature type="binding site" evidence="14">
    <location>
        <position position="269"/>
    </location>
    <ligand>
        <name>Mg(2+)</name>
        <dbReference type="ChEBI" id="CHEBI:18420"/>
    </ligand>
</feature>
<keyword evidence="4 12" id="KW-0808">Transferase</keyword>
<keyword evidence="8 12" id="KW-1133">Transmembrane helix</keyword>
<protein>
    <recommendedName>
        <fullName evidence="12 13">Phospho-N-acetylmuramoyl-pentapeptide-transferase</fullName>
        <ecNumber evidence="12 13">2.7.8.13</ecNumber>
    </recommendedName>
    <alternativeName>
        <fullName evidence="12">UDP-MurNAc-pentapeptide phosphotransferase</fullName>
    </alternativeName>
</protein>
<dbReference type="EMBL" id="JYNY01000332">
    <property type="protein sequence ID" value="KJJ84561.1"/>
    <property type="molecule type" value="Genomic_DNA"/>
</dbReference>
<evidence type="ECO:0000256" key="11">
    <source>
        <dbReference type="ARBA" id="ARBA00023316"/>
    </source>
</evidence>
<dbReference type="Proteomes" id="UP000033428">
    <property type="component" value="Unassembled WGS sequence"/>
</dbReference>
<evidence type="ECO:0000256" key="4">
    <source>
        <dbReference type="ARBA" id="ARBA00022679"/>
    </source>
</evidence>
<keyword evidence="12 14" id="KW-0460">Magnesium</keyword>
<evidence type="ECO:0000256" key="6">
    <source>
        <dbReference type="ARBA" id="ARBA00022960"/>
    </source>
</evidence>
<keyword evidence="12 14" id="KW-0479">Metal-binding</keyword>
<evidence type="ECO:0000256" key="5">
    <source>
        <dbReference type="ARBA" id="ARBA00022692"/>
    </source>
</evidence>
<dbReference type="Pfam" id="PF10555">
    <property type="entry name" value="MraY_sig1"/>
    <property type="match status" value="1"/>
</dbReference>
<dbReference type="PANTHER" id="PTHR22926:SF5">
    <property type="entry name" value="PHOSPHO-N-ACETYLMURAMOYL-PENTAPEPTIDE-TRANSFERASE HOMOLOG"/>
    <property type="match status" value="1"/>
</dbReference>
<dbReference type="InterPro" id="IPR000715">
    <property type="entry name" value="Glycosyl_transferase_4"/>
</dbReference>
<evidence type="ECO:0000256" key="10">
    <source>
        <dbReference type="ARBA" id="ARBA00023306"/>
    </source>
</evidence>
<dbReference type="GO" id="GO:0005886">
    <property type="term" value="C:plasma membrane"/>
    <property type="evidence" value="ECO:0007669"/>
    <property type="project" value="UniProtKB-SubCell"/>
</dbReference>
<feature type="transmembrane region" description="Helical" evidence="12">
    <location>
        <begin position="101"/>
        <end position="118"/>
    </location>
</feature>
<comment type="cofactor">
    <cofactor evidence="12 14">
        <name>Mg(2+)</name>
        <dbReference type="ChEBI" id="CHEBI:18420"/>
    </cofactor>
</comment>
<evidence type="ECO:0000256" key="13">
    <source>
        <dbReference type="NCBIfam" id="TIGR00445"/>
    </source>
</evidence>
<dbReference type="GO" id="GO:0046872">
    <property type="term" value="F:metal ion binding"/>
    <property type="evidence" value="ECO:0007669"/>
    <property type="project" value="UniProtKB-KW"/>
</dbReference>
<dbReference type="PROSITE" id="PS01347">
    <property type="entry name" value="MRAY_1"/>
    <property type="match status" value="1"/>
</dbReference>
<dbReference type="GO" id="GO:0008963">
    <property type="term" value="F:phospho-N-acetylmuramoyl-pentapeptide-transferase activity"/>
    <property type="evidence" value="ECO:0007669"/>
    <property type="project" value="UniProtKB-UniRule"/>
</dbReference>
<evidence type="ECO:0000313" key="16">
    <source>
        <dbReference type="Proteomes" id="UP000033428"/>
    </source>
</evidence>
<evidence type="ECO:0000256" key="2">
    <source>
        <dbReference type="ARBA" id="ARBA00005583"/>
    </source>
</evidence>
<dbReference type="AlphaFoldDB" id="A0A0F0CSQ3"/>
<feature type="transmembrane region" description="Helical" evidence="12">
    <location>
        <begin position="138"/>
        <end position="158"/>
    </location>
</feature>
<keyword evidence="5 12" id="KW-0812">Transmembrane</keyword>
<feature type="transmembrane region" description="Helical" evidence="12">
    <location>
        <begin position="201"/>
        <end position="221"/>
    </location>
</feature>
<evidence type="ECO:0000256" key="9">
    <source>
        <dbReference type="ARBA" id="ARBA00023136"/>
    </source>
</evidence>
<keyword evidence="16" id="KW-1185">Reference proteome</keyword>
<comment type="catalytic activity">
    <reaction evidence="12">
        <text>UDP-N-acetyl-alpha-D-muramoyl-L-alanyl-gamma-D-glutamyl-meso-2,6-diaminopimeloyl-D-alanyl-D-alanine + di-trans,octa-cis-undecaprenyl phosphate = di-trans,octa-cis-undecaprenyl diphospho-N-acetyl-alpha-D-muramoyl-L-alanyl-D-glutamyl-meso-2,6-diaminopimeloyl-D-alanyl-D-alanine + UMP</text>
        <dbReference type="Rhea" id="RHEA:28386"/>
        <dbReference type="ChEBI" id="CHEBI:57865"/>
        <dbReference type="ChEBI" id="CHEBI:60392"/>
        <dbReference type="ChEBI" id="CHEBI:61386"/>
        <dbReference type="ChEBI" id="CHEBI:61387"/>
        <dbReference type="EC" id="2.7.8.13"/>
    </reaction>
</comment>
<name>A0A0F0CSQ3_9BACT</name>
<dbReference type="GO" id="GO:0051992">
    <property type="term" value="F:UDP-N-acetylmuramoyl-L-alanyl-D-glutamyl-meso-2,6-diaminopimelyl-D-alanyl-D-alanine:undecaprenyl-phosphate transferase activity"/>
    <property type="evidence" value="ECO:0007669"/>
    <property type="project" value="RHEA"/>
</dbReference>
<keyword evidence="10 12" id="KW-0131">Cell cycle</keyword>
<proteinExistence type="inferred from homology"/>
<dbReference type="Pfam" id="PF00953">
    <property type="entry name" value="Glycos_transf_4"/>
    <property type="match status" value="1"/>
</dbReference>
<keyword evidence="7 12" id="KW-0573">Peptidoglycan synthesis</keyword>
<feature type="transmembrane region" description="Helical" evidence="12">
    <location>
        <begin position="233"/>
        <end position="258"/>
    </location>
</feature>
<dbReference type="GO" id="GO:0051301">
    <property type="term" value="P:cell division"/>
    <property type="evidence" value="ECO:0007669"/>
    <property type="project" value="UniProtKB-KW"/>
</dbReference>
<dbReference type="GO" id="GO:0009252">
    <property type="term" value="P:peptidoglycan biosynthetic process"/>
    <property type="evidence" value="ECO:0007669"/>
    <property type="project" value="UniProtKB-UniRule"/>
</dbReference>
<evidence type="ECO:0000256" key="3">
    <source>
        <dbReference type="ARBA" id="ARBA00022618"/>
    </source>
</evidence>
<feature type="transmembrane region" description="Helical" evidence="12">
    <location>
        <begin position="265"/>
        <end position="286"/>
    </location>
</feature>
<comment type="caution">
    <text evidence="15">The sequence shown here is derived from an EMBL/GenBank/DDBJ whole genome shotgun (WGS) entry which is preliminary data.</text>
</comment>
<keyword evidence="3 12" id="KW-0132">Cell division</keyword>
<dbReference type="HAMAP" id="MF_00038">
    <property type="entry name" value="MraY"/>
    <property type="match status" value="1"/>
</dbReference>
<evidence type="ECO:0000256" key="14">
    <source>
        <dbReference type="PIRSR" id="PIRSR600715-1"/>
    </source>
</evidence>
<feature type="transmembrane region" description="Helical" evidence="12">
    <location>
        <begin position="22"/>
        <end position="45"/>
    </location>
</feature>
<sequence>MFYHIFYSLKNVWFGFNIFKYITFRAGMAAVTAFLICIFFGPIIIRGLRMLSIGQYVRKEHVVALTVFHNKKEGTPTMGGILIIIAVICSTLLWARLDNDYVILAMGSMVWMGAIGFIDDCIKLKNKSAKGIRAKTKIIGQTILALIVGIFVVKNKYLGTQLYLPFLKDVVFNLGIFYLPFIWFVIVGVSNAVNLTDGLDGLAIGCTILTAITYAIISYMAGNFMVSKYLNIFYLPGAGELTCFLGAMVGAGLGFLWFNAHPAEVFMGDTGSLSLGSALATVSILIKKEILLAIVGGIFLVEAVSVMIQVFSYKTRKKRVFLMTPIHHHFQIKGWAETKITVRFWIVASILALLGIVSLKIM</sequence>
<dbReference type="UniPathway" id="UPA00219"/>
<evidence type="ECO:0000256" key="7">
    <source>
        <dbReference type="ARBA" id="ARBA00022984"/>
    </source>
</evidence>
<reference evidence="15 16" key="1">
    <citation type="submission" date="2015-02" db="EMBL/GenBank/DDBJ databases">
        <title>Single-cell genomics of uncultivated deep-branching MTB reveals a conserved set of magnetosome genes.</title>
        <authorList>
            <person name="Kolinko S."/>
            <person name="Richter M."/>
            <person name="Glockner F.O."/>
            <person name="Brachmann A."/>
            <person name="Schuler D."/>
        </authorList>
    </citation>
    <scope>NUCLEOTIDE SEQUENCE [LARGE SCALE GENOMIC DNA]</scope>
    <source>
        <strain evidence="15">SKK-01</strain>
    </source>
</reference>
<dbReference type="GO" id="GO:0008360">
    <property type="term" value="P:regulation of cell shape"/>
    <property type="evidence" value="ECO:0007669"/>
    <property type="project" value="UniProtKB-KW"/>
</dbReference>
<keyword evidence="6 12" id="KW-0133">Cell shape</keyword>
<feature type="transmembrane region" description="Helical" evidence="12">
    <location>
        <begin position="342"/>
        <end position="361"/>
    </location>
</feature>
<evidence type="ECO:0000256" key="12">
    <source>
        <dbReference type="HAMAP-Rule" id="MF_00038"/>
    </source>
</evidence>
<keyword evidence="11 12" id="KW-0961">Cell wall biogenesis/degradation</keyword>
<dbReference type="PANTHER" id="PTHR22926">
    <property type="entry name" value="PHOSPHO-N-ACETYLMURAMOYL-PENTAPEPTIDE-TRANSFERASE"/>
    <property type="match status" value="1"/>
</dbReference>
<keyword evidence="12" id="KW-1003">Cell membrane</keyword>
<comment type="function">
    <text evidence="12">Catalyzes the initial step of the lipid cycle reactions in the biosynthesis of the cell wall peptidoglycan: transfers peptidoglycan precursor phospho-MurNAc-pentapeptide from UDP-MurNAc-pentapeptide onto the lipid carrier undecaprenyl phosphate, yielding undecaprenyl-pyrophosphoryl-MurNAc-pentapeptide, known as lipid I.</text>
</comment>
<accession>A0A0F0CSQ3</accession>
<feature type="binding site" evidence="14">
    <location>
        <position position="194"/>
    </location>
    <ligand>
        <name>Mg(2+)</name>
        <dbReference type="ChEBI" id="CHEBI:18420"/>
    </ligand>
</feature>
<dbReference type="NCBIfam" id="TIGR00445">
    <property type="entry name" value="mraY"/>
    <property type="match status" value="1"/>
</dbReference>
<feature type="transmembrane region" description="Helical" evidence="12">
    <location>
        <begin position="78"/>
        <end position="95"/>
    </location>
</feature>
<evidence type="ECO:0000256" key="1">
    <source>
        <dbReference type="ARBA" id="ARBA00004141"/>
    </source>
</evidence>